<dbReference type="InParanoid" id="A0A2P6N544"/>
<gene>
    <name evidence="2" type="ORF">PROFUN_13173</name>
</gene>
<sequence>MLLLCYTIKLLSQGTNGRLSSEFRAAEARCPEPWSDNKVVVYPSTTIVCSILAIICLLFALIIGIRYNTVRVFNRRFYTRNTTINGLWIFSYFLAGVSASLLTVHHALREETVKTYEEVYFLIYYIITGIQAASLAASINMQRKFKNAAPASAQTTSPTEPLIPSGSPRPSTGNKFGISDLIIILFLIVYLVIFLVYTLVDGRNMYIAFTVVYAVQRSLVPLFILLLILTPSSQERTISIKSKAFIGVAALFHLPLALPVVVWTYFIRGSCIIWIANGTDLMILPYILSYLFLFLFIRSEYIRNMEQCIWDTVTQIQDNFDFRKFT</sequence>
<dbReference type="OrthoDB" id="2162024at2759"/>
<comment type="caution">
    <text evidence="2">The sequence shown here is derived from an EMBL/GenBank/DDBJ whole genome shotgun (WGS) entry which is preliminary data.</text>
</comment>
<keyword evidence="1" id="KW-0812">Transmembrane</keyword>
<feature type="transmembrane region" description="Helical" evidence="1">
    <location>
        <begin position="119"/>
        <end position="139"/>
    </location>
</feature>
<evidence type="ECO:0000256" key="1">
    <source>
        <dbReference type="SAM" id="Phobius"/>
    </source>
</evidence>
<name>A0A2P6N544_9EUKA</name>
<feature type="transmembrane region" description="Helical" evidence="1">
    <location>
        <begin position="272"/>
        <end position="297"/>
    </location>
</feature>
<feature type="transmembrane region" description="Helical" evidence="1">
    <location>
        <begin position="181"/>
        <end position="200"/>
    </location>
</feature>
<evidence type="ECO:0000313" key="3">
    <source>
        <dbReference type="Proteomes" id="UP000241769"/>
    </source>
</evidence>
<feature type="transmembrane region" description="Helical" evidence="1">
    <location>
        <begin position="41"/>
        <end position="65"/>
    </location>
</feature>
<dbReference type="EMBL" id="MDYQ01000198">
    <property type="protein sequence ID" value="PRP79071.1"/>
    <property type="molecule type" value="Genomic_DNA"/>
</dbReference>
<feature type="transmembrane region" description="Helical" evidence="1">
    <location>
        <begin position="206"/>
        <end position="232"/>
    </location>
</feature>
<reference evidence="2 3" key="1">
    <citation type="journal article" date="2018" name="Genome Biol. Evol.">
        <title>Multiple Roots of Fruiting Body Formation in Amoebozoa.</title>
        <authorList>
            <person name="Hillmann F."/>
            <person name="Forbes G."/>
            <person name="Novohradska S."/>
            <person name="Ferling I."/>
            <person name="Riege K."/>
            <person name="Groth M."/>
            <person name="Westermann M."/>
            <person name="Marz M."/>
            <person name="Spaller T."/>
            <person name="Winckler T."/>
            <person name="Schaap P."/>
            <person name="Glockner G."/>
        </authorList>
    </citation>
    <scope>NUCLEOTIDE SEQUENCE [LARGE SCALE GENOMIC DNA]</scope>
    <source>
        <strain evidence="2 3">Jena</strain>
    </source>
</reference>
<keyword evidence="1" id="KW-1133">Transmembrane helix</keyword>
<organism evidence="2 3">
    <name type="scientific">Planoprotostelium fungivorum</name>
    <dbReference type="NCBI Taxonomy" id="1890364"/>
    <lineage>
        <taxon>Eukaryota</taxon>
        <taxon>Amoebozoa</taxon>
        <taxon>Evosea</taxon>
        <taxon>Variosea</taxon>
        <taxon>Cavosteliida</taxon>
        <taxon>Cavosteliaceae</taxon>
        <taxon>Planoprotostelium</taxon>
    </lineage>
</organism>
<feature type="transmembrane region" description="Helical" evidence="1">
    <location>
        <begin position="86"/>
        <end position="107"/>
    </location>
</feature>
<keyword evidence="1" id="KW-0472">Membrane</keyword>
<feature type="transmembrane region" description="Helical" evidence="1">
    <location>
        <begin position="244"/>
        <end position="266"/>
    </location>
</feature>
<dbReference type="AlphaFoldDB" id="A0A2P6N544"/>
<keyword evidence="3" id="KW-1185">Reference proteome</keyword>
<proteinExistence type="predicted"/>
<dbReference type="Proteomes" id="UP000241769">
    <property type="component" value="Unassembled WGS sequence"/>
</dbReference>
<protein>
    <submittedName>
        <fullName evidence="2">Uncharacterized protein</fullName>
    </submittedName>
</protein>
<accession>A0A2P6N544</accession>
<evidence type="ECO:0000313" key="2">
    <source>
        <dbReference type="EMBL" id="PRP79071.1"/>
    </source>
</evidence>